<gene>
    <name evidence="2" type="ORF">JO379_000239</name>
</gene>
<dbReference type="EMBL" id="JAGIOH010000001">
    <property type="protein sequence ID" value="MBP2400770.1"/>
    <property type="molecule type" value="Genomic_DNA"/>
</dbReference>
<protein>
    <submittedName>
        <fullName evidence="2">Ubiquinone/menaquinone biosynthesis C-methylase UbiE</fullName>
    </submittedName>
</protein>
<organism evidence="2 3">
    <name type="scientific">Streptomyces syringium</name>
    <dbReference type="NCBI Taxonomy" id="76729"/>
    <lineage>
        <taxon>Bacteria</taxon>
        <taxon>Bacillati</taxon>
        <taxon>Actinomycetota</taxon>
        <taxon>Actinomycetes</taxon>
        <taxon>Kitasatosporales</taxon>
        <taxon>Streptomycetaceae</taxon>
        <taxon>Streptomyces</taxon>
    </lineage>
</organism>
<evidence type="ECO:0000259" key="1">
    <source>
        <dbReference type="Pfam" id="PF08241"/>
    </source>
</evidence>
<reference evidence="2 3" key="1">
    <citation type="submission" date="2021-03" db="EMBL/GenBank/DDBJ databases">
        <title>Sequencing the genomes of 1000 actinobacteria strains.</title>
        <authorList>
            <person name="Klenk H.-P."/>
        </authorList>
    </citation>
    <scope>NUCLEOTIDE SEQUENCE [LARGE SCALE GENOMIC DNA]</scope>
    <source>
        <strain evidence="2 3">DSM 41480</strain>
    </source>
</reference>
<dbReference type="Pfam" id="PF08241">
    <property type="entry name" value="Methyltransf_11"/>
    <property type="match status" value="1"/>
</dbReference>
<dbReference type="GeneID" id="91567132"/>
<dbReference type="RefSeq" id="WP_209513349.1">
    <property type="nucleotide sequence ID" value="NZ_JAGIOH010000001.1"/>
</dbReference>
<evidence type="ECO:0000313" key="2">
    <source>
        <dbReference type="EMBL" id="MBP2400770.1"/>
    </source>
</evidence>
<feature type="domain" description="Methyltransferase type 11" evidence="1">
    <location>
        <begin position="14"/>
        <end position="108"/>
    </location>
</feature>
<keyword evidence="3" id="KW-1185">Reference proteome</keyword>
<proteinExistence type="predicted"/>
<accession>A0ABS4XWK7</accession>
<evidence type="ECO:0000313" key="3">
    <source>
        <dbReference type="Proteomes" id="UP001519291"/>
    </source>
</evidence>
<dbReference type="Gene3D" id="3.40.50.150">
    <property type="entry name" value="Vaccinia Virus protein VP39"/>
    <property type="match status" value="1"/>
</dbReference>
<dbReference type="InterPro" id="IPR029063">
    <property type="entry name" value="SAM-dependent_MTases_sf"/>
</dbReference>
<dbReference type="SUPFAM" id="SSF53335">
    <property type="entry name" value="S-adenosyl-L-methionine-dependent methyltransferases"/>
    <property type="match status" value="1"/>
</dbReference>
<dbReference type="InterPro" id="IPR013216">
    <property type="entry name" value="Methyltransf_11"/>
</dbReference>
<keyword evidence="2" id="KW-0830">Ubiquinone</keyword>
<dbReference type="Proteomes" id="UP001519291">
    <property type="component" value="Unassembled WGS sequence"/>
</dbReference>
<sequence>MQSIGLKPGWRCIEAGAGPGHMTRWIARKAAPAEVTAVDLDTAALARLTEPNIRTVCADLTQSLTADVVAPASFDLAYSRFTLLHLRERDEVLARMYDWLTPGGWLVISDSTDFAANSGITDYGTAMTAMWETLEKTIGTSRQWARRFPEQLARLGLTDLNLHAYLPVARNRNATAEIIRRTMIELRQKMVATGRMPDEALARLLDHLSTPEFLAFGFPMITTWGRKPS</sequence>
<comment type="caution">
    <text evidence="2">The sequence shown here is derived from an EMBL/GenBank/DDBJ whole genome shotgun (WGS) entry which is preliminary data.</text>
</comment>
<name>A0ABS4XWK7_9ACTN</name>
<dbReference type="CDD" id="cd02440">
    <property type="entry name" value="AdoMet_MTases"/>
    <property type="match status" value="1"/>
</dbReference>
<dbReference type="PANTHER" id="PTHR43861">
    <property type="entry name" value="TRANS-ACONITATE 2-METHYLTRANSFERASE-RELATED"/>
    <property type="match status" value="1"/>
</dbReference>